<comment type="caution">
    <text evidence="2">The sequence shown here is derived from an EMBL/GenBank/DDBJ whole genome shotgun (WGS) entry which is preliminary data.</text>
</comment>
<reference evidence="3" key="1">
    <citation type="journal article" date="2016" name="Proc. Natl. Acad. Sci. U.S.A.">
        <title>Chromosome-level assembly of Arabidopsis thaliana Ler reveals the extent of translocation and inversion polymorphisms.</title>
        <authorList>
            <person name="Zapata L."/>
            <person name="Ding J."/>
            <person name="Willing E.M."/>
            <person name="Hartwig B."/>
            <person name="Bezdan D."/>
            <person name="Jiao W.B."/>
            <person name="Patel V."/>
            <person name="Velikkakam James G."/>
            <person name="Koornneef M."/>
            <person name="Ossowski S."/>
            <person name="Schneeberger K."/>
        </authorList>
    </citation>
    <scope>NUCLEOTIDE SEQUENCE [LARGE SCALE GENOMIC DNA]</scope>
    <source>
        <strain evidence="3">cv. Landsberg erecta</strain>
    </source>
</reference>
<feature type="transmembrane region" description="Helical" evidence="1">
    <location>
        <begin position="21"/>
        <end position="48"/>
    </location>
</feature>
<dbReference type="SUPFAM" id="SSF50249">
    <property type="entry name" value="Nucleic acid-binding proteins"/>
    <property type="match status" value="1"/>
</dbReference>
<gene>
    <name evidence="2" type="ordered locus">AXX17_At2g04730</name>
</gene>
<protein>
    <recommendedName>
        <fullName evidence="4">Replication factor A C-terminal domain-containing protein</fullName>
    </recommendedName>
</protein>
<keyword evidence="1" id="KW-0812">Transmembrane</keyword>
<accession>A0A178VT83</accession>
<feature type="transmembrane region" description="Helical" evidence="1">
    <location>
        <begin position="68"/>
        <end position="86"/>
    </location>
</feature>
<dbReference type="AlphaFoldDB" id="A0A178VT83"/>
<evidence type="ECO:0000256" key="1">
    <source>
        <dbReference type="SAM" id="Phobius"/>
    </source>
</evidence>
<dbReference type="InterPro" id="IPR012340">
    <property type="entry name" value="NA-bd_OB-fold"/>
</dbReference>
<evidence type="ECO:0008006" key="4">
    <source>
        <dbReference type="Google" id="ProtNLM"/>
    </source>
</evidence>
<name>A0A178VT83_ARATH</name>
<sequence>MKVDALISGPRVSHLKRWKLLFVDLFWGAFFLVFQVVERAFLCCNVVSPLLLNRSHFFQDLSWSNPCILALACWSYGFLCVELFALRTTYSHTLKAFVHFVRVDFVCWSLNREVFFGVVDGSPSLVRVVHRPFVLLMPRPLLSSPHSHMFVEHGYNWKLFASNVFVEHLFLEDSSMIIKSMFSCGCSSSLVNTDALLLLYKLRQDLCPKSSFSTKLFINSSIAEITEFKERFRVQVTVLDHTGEASFLLFDQDVIKLIHKSAYELLEQQVQFNRSDKIPQELLDLEGRQFVFTIQDQDFRKPIHEDISTTIKRVSPPSTVVMRALFLASPPPIGGVG</sequence>
<proteinExistence type="predicted"/>
<dbReference type="EMBL" id="LUHQ01000002">
    <property type="protein sequence ID" value="OAP08283.1"/>
    <property type="molecule type" value="Genomic_DNA"/>
</dbReference>
<evidence type="ECO:0000313" key="2">
    <source>
        <dbReference type="EMBL" id="OAP08283.1"/>
    </source>
</evidence>
<dbReference type="Proteomes" id="UP000078284">
    <property type="component" value="Chromosome 2"/>
</dbReference>
<evidence type="ECO:0000313" key="3">
    <source>
        <dbReference type="Proteomes" id="UP000078284"/>
    </source>
</evidence>
<organism evidence="2 3">
    <name type="scientific">Arabidopsis thaliana</name>
    <name type="common">Mouse-ear cress</name>
    <dbReference type="NCBI Taxonomy" id="3702"/>
    <lineage>
        <taxon>Eukaryota</taxon>
        <taxon>Viridiplantae</taxon>
        <taxon>Streptophyta</taxon>
        <taxon>Embryophyta</taxon>
        <taxon>Tracheophyta</taxon>
        <taxon>Spermatophyta</taxon>
        <taxon>Magnoliopsida</taxon>
        <taxon>eudicotyledons</taxon>
        <taxon>Gunneridae</taxon>
        <taxon>Pentapetalae</taxon>
        <taxon>rosids</taxon>
        <taxon>malvids</taxon>
        <taxon>Brassicales</taxon>
        <taxon>Brassicaceae</taxon>
        <taxon>Camelineae</taxon>
        <taxon>Arabidopsis</taxon>
    </lineage>
</organism>
<keyword evidence="1" id="KW-1133">Transmembrane helix</keyword>
<dbReference type="Gene3D" id="2.40.50.140">
    <property type="entry name" value="Nucleic acid-binding proteins"/>
    <property type="match status" value="1"/>
</dbReference>
<keyword evidence="1" id="KW-0472">Membrane</keyword>